<dbReference type="PANTHER" id="PTHR30543:SF21">
    <property type="entry name" value="NAD(P)H-DEPENDENT FMN REDUCTASE LOT6"/>
    <property type="match status" value="1"/>
</dbReference>
<proteinExistence type="predicted"/>
<dbReference type="RefSeq" id="WP_079703637.1">
    <property type="nucleotide sequence ID" value="NZ_FUYR01000004.1"/>
</dbReference>
<dbReference type="GO" id="GO:0005829">
    <property type="term" value="C:cytosol"/>
    <property type="evidence" value="ECO:0007669"/>
    <property type="project" value="TreeGrafter"/>
</dbReference>
<evidence type="ECO:0000313" key="3">
    <source>
        <dbReference type="Proteomes" id="UP000189981"/>
    </source>
</evidence>
<sequence length="173" mass="19655">MITIVSGTNREGSYTLKLAAYYQRQILSKGYEADLLSLTDLPHHLIGTDLYGQRSEAFQPIQDKVTFTSKFLFIFPEYNGGFPGILKTFIDACKFPESFYGKKAALVGLSSGKYGNIRGVDHFTGICHYINMHVLPLRIHIPAIHKELDDHGNLFKEDTIRFTNQQIDQFISF</sequence>
<dbReference type="InterPro" id="IPR005025">
    <property type="entry name" value="FMN_Rdtase-like_dom"/>
</dbReference>
<dbReference type="InterPro" id="IPR029039">
    <property type="entry name" value="Flavoprotein-like_sf"/>
</dbReference>
<dbReference type="PANTHER" id="PTHR30543">
    <property type="entry name" value="CHROMATE REDUCTASE"/>
    <property type="match status" value="1"/>
</dbReference>
<dbReference type="GO" id="GO:0016491">
    <property type="term" value="F:oxidoreductase activity"/>
    <property type="evidence" value="ECO:0007669"/>
    <property type="project" value="InterPro"/>
</dbReference>
<reference evidence="3" key="1">
    <citation type="submission" date="2017-02" db="EMBL/GenBank/DDBJ databases">
        <authorList>
            <person name="Varghese N."/>
            <person name="Submissions S."/>
        </authorList>
    </citation>
    <scope>NUCLEOTIDE SEQUENCE [LARGE SCALE GENOMIC DNA]</scope>
    <source>
        <strain evidence="3">DSM 22385</strain>
    </source>
</reference>
<keyword evidence="3" id="KW-1185">Reference proteome</keyword>
<gene>
    <name evidence="2" type="ORF">SAMN05661099_3128</name>
</gene>
<dbReference type="STRING" id="572036.SAMN05661099_3128"/>
<dbReference type="GO" id="GO:0010181">
    <property type="term" value="F:FMN binding"/>
    <property type="evidence" value="ECO:0007669"/>
    <property type="project" value="TreeGrafter"/>
</dbReference>
<name>A0A1T5EQR3_9SPHI</name>
<evidence type="ECO:0000259" key="1">
    <source>
        <dbReference type="Pfam" id="PF03358"/>
    </source>
</evidence>
<dbReference type="SUPFAM" id="SSF52218">
    <property type="entry name" value="Flavoproteins"/>
    <property type="match status" value="1"/>
</dbReference>
<feature type="domain" description="NADPH-dependent FMN reductase-like" evidence="1">
    <location>
        <begin position="2"/>
        <end position="137"/>
    </location>
</feature>
<dbReference type="Gene3D" id="3.40.50.360">
    <property type="match status" value="1"/>
</dbReference>
<protein>
    <submittedName>
        <fullName evidence="2">NAD(P)H-dependent FMN reductase</fullName>
    </submittedName>
</protein>
<dbReference type="OrthoDB" id="9812295at2"/>
<accession>A0A1T5EQR3</accession>
<dbReference type="AlphaFoldDB" id="A0A1T5EQR3"/>
<dbReference type="Proteomes" id="UP000189981">
    <property type="component" value="Unassembled WGS sequence"/>
</dbReference>
<dbReference type="InterPro" id="IPR050712">
    <property type="entry name" value="NAD(P)H-dep_reductase"/>
</dbReference>
<dbReference type="EMBL" id="FUYR01000004">
    <property type="protein sequence ID" value="SKB86256.1"/>
    <property type="molecule type" value="Genomic_DNA"/>
</dbReference>
<dbReference type="Pfam" id="PF03358">
    <property type="entry name" value="FMN_red"/>
    <property type="match status" value="1"/>
</dbReference>
<evidence type="ECO:0000313" key="2">
    <source>
        <dbReference type="EMBL" id="SKB86256.1"/>
    </source>
</evidence>
<organism evidence="2 3">
    <name type="scientific">Daejeonella lutea</name>
    <dbReference type="NCBI Taxonomy" id="572036"/>
    <lineage>
        <taxon>Bacteria</taxon>
        <taxon>Pseudomonadati</taxon>
        <taxon>Bacteroidota</taxon>
        <taxon>Sphingobacteriia</taxon>
        <taxon>Sphingobacteriales</taxon>
        <taxon>Sphingobacteriaceae</taxon>
        <taxon>Daejeonella</taxon>
    </lineage>
</organism>